<evidence type="ECO:0000313" key="2">
    <source>
        <dbReference type="EMBL" id="GAG17520.1"/>
    </source>
</evidence>
<keyword evidence="1" id="KW-0175">Coiled coil</keyword>
<feature type="non-terminal residue" evidence="2">
    <location>
        <position position="1"/>
    </location>
</feature>
<dbReference type="SUPFAM" id="SSF48452">
    <property type="entry name" value="TPR-like"/>
    <property type="match status" value="1"/>
</dbReference>
<sequence length="256" mass="30796">QQEQIFQSAKELDLRRRQFEEKREDETKKEKHFFTILSNADGILQSRNYEEAINEYQNALKLIEALGPGWETYVSNINNTISNIQKIKNSQLKKEYEVQQKLEIREIKELEFQKQIANQLDKERKHLKQKEIVLKDKEKEIIYLEQRKNVAFDSLDSAMNYIKQGDYDNAIIAYQNAGNIFAEIQWKDEIPIIEKSILKVEELRKNQKILKQKRMQETLERQKEDDAFQKQISQYLKQEREKLKKGEIELKKREEE</sequence>
<evidence type="ECO:0008006" key="3">
    <source>
        <dbReference type="Google" id="ProtNLM"/>
    </source>
</evidence>
<dbReference type="EMBL" id="BARS01037988">
    <property type="protein sequence ID" value="GAG17520.1"/>
    <property type="molecule type" value="Genomic_DNA"/>
</dbReference>
<reference evidence="2" key="1">
    <citation type="journal article" date="2014" name="Front. Microbiol.">
        <title>High frequency of phylogenetically diverse reductive dehalogenase-homologous genes in deep subseafloor sedimentary metagenomes.</title>
        <authorList>
            <person name="Kawai M."/>
            <person name="Futagami T."/>
            <person name="Toyoda A."/>
            <person name="Takaki Y."/>
            <person name="Nishi S."/>
            <person name="Hori S."/>
            <person name="Arai W."/>
            <person name="Tsubouchi T."/>
            <person name="Morono Y."/>
            <person name="Uchiyama I."/>
            <person name="Ito T."/>
            <person name="Fujiyama A."/>
            <person name="Inagaki F."/>
            <person name="Takami H."/>
        </authorList>
    </citation>
    <scope>NUCLEOTIDE SEQUENCE</scope>
    <source>
        <strain evidence="2">Expedition CK06-06</strain>
    </source>
</reference>
<protein>
    <recommendedName>
        <fullName evidence="3">Tetratricopeptide repeat protein</fullName>
    </recommendedName>
</protein>
<dbReference type="AlphaFoldDB" id="X0VGX4"/>
<dbReference type="InterPro" id="IPR011990">
    <property type="entry name" value="TPR-like_helical_dom_sf"/>
</dbReference>
<feature type="coiled-coil region" evidence="1">
    <location>
        <begin position="193"/>
        <end position="256"/>
    </location>
</feature>
<proteinExistence type="predicted"/>
<evidence type="ECO:0000256" key="1">
    <source>
        <dbReference type="SAM" id="Coils"/>
    </source>
</evidence>
<feature type="non-terminal residue" evidence="2">
    <location>
        <position position="256"/>
    </location>
</feature>
<feature type="coiled-coil region" evidence="1">
    <location>
        <begin position="9"/>
        <end position="66"/>
    </location>
</feature>
<accession>X0VGX4</accession>
<gene>
    <name evidence="2" type="ORF">S01H1_58176</name>
</gene>
<comment type="caution">
    <text evidence="2">The sequence shown here is derived from an EMBL/GenBank/DDBJ whole genome shotgun (WGS) entry which is preliminary data.</text>
</comment>
<feature type="coiled-coil region" evidence="1">
    <location>
        <begin position="110"/>
        <end position="147"/>
    </location>
</feature>
<organism evidence="2">
    <name type="scientific">marine sediment metagenome</name>
    <dbReference type="NCBI Taxonomy" id="412755"/>
    <lineage>
        <taxon>unclassified sequences</taxon>
        <taxon>metagenomes</taxon>
        <taxon>ecological metagenomes</taxon>
    </lineage>
</organism>
<name>X0VGX4_9ZZZZ</name>